<dbReference type="EMBL" id="JAQNCK010000025">
    <property type="protein sequence ID" value="MDC0828787.1"/>
    <property type="molecule type" value="Genomic_DNA"/>
</dbReference>
<name>A0AAW6FV64_9FIRM</name>
<accession>A0AAW6FV64</accession>
<sequence>MSMILRNKTNVSFTSVDNEFIFNNALSTKAKGLLLQLLALPDNWKFSKEGIYAIVPEGKAFVEACLKELKEQGYLVIQKSKNVETNFYEYTYYVYSVSRIV</sequence>
<protein>
    <recommendedName>
        <fullName evidence="3">Helix-turn-helix domain-containing protein</fullName>
    </recommendedName>
</protein>
<organism evidence="1 2">
    <name type="scientific">Faecalitalea cylindroides</name>
    <dbReference type="NCBI Taxonomy" id="39483"/>
    <lineage>
        <taxon>Bacteria</taxon>
        <taxon>Bacillati</taxon>
        <taxon>Bacillota</taxon>
        <taxon>Erysipelotrichia</taxon>
        <taxon>Erysipelotrichales</taxon>
        <taxon>Erysipelotrichaceae</taxon>
        <taxon>Faecalitalea</taxon>
    </lineage>
</organism>
<evidence type="ECO:0008006" key="3">
    <source>
        <dbReference type="Google" id="ProtNLM"/>
    </source>
</evidence>
<reference evidence="1" key="1">
    <citation type="submission" date="2023-01" db="EMBL/GenBank/DDBJ databases">
        <title>Human gut microbiome strain richness.</title>
        <authorList>
            <person name="Chen-Liaw A."/>
        </authorList>
    </citation>
    <scope>NUCLEOTIDE SEQUENCE</scope>
    <source>
        <strain evidence="1">D55st1_G4_D55t1_190419</strain>
    </source>
</reference>
<gene>
    <name evidence="1" type="ORF">POG00_08670</name>
</gene>
<dbReference type="Proteomes" id="UP001220658">
    <property type="component" value="Unassembled WGS sequence"/>
</dbReference>
<dbReference type="RefSeq" id="WP_051335113.1">
    <property type="nucleotide sequence ID" value="NZ_CABKSV010000016.1"/>
</dbReference>
<evidence type="ECO:0000313" key="2">
    <source>
        <dbReference type="Proteomes" id="UP001220658"/>
    </source>
</evidence>
<comment type="caution">
    <text evidence="1">The sequence shown here is derived from an EMBL/GenBank/DDBJ whole genome shotgun (WGS) entry which is preliminary data.</text>
</comment>
<dbReference type="AlphaFoldDB" id="A0AAW6FV64"/>
<proteinExistence type="predicted"/>
<evidence type="ECO:0000313" key="1">
    <source>
        <dbReference type="EMBL" id="MDC0828787.1"/>
    </source>
</evidence>